<dbReference type="EMBL" id="CP001344">
    <property type="protein sequence ID" value="ACL44548.1"/>
    <property type="molecule type" value="Genomic_DNA"/>
</dbReference>
<reference evidence="3" key="1">
    <citation type="submission" date="2009-01" db="EMBL/GenBank/DDBJ databases">
        <title>Complete sequence of chromosome Cyanothece sp. PCC 7425.</title>
        <authorList>
            <consortium name="US DOE Joint Genome Institute"/>
            <person name="Lucas S."/>
            <person name="Copeland A."/>
            <person name="Lapidus A."/>
            <person name="Glavina del Rio T."/>
            <person name="Dalin E."/>
            <person name="Tice H."/>
            <person name="Bruce D."/>
            <person name="Goodwin L."/>
            <person name="Pitluck S."/>
            <person name="Sims D."/>
            <person name="Meineke L."/>
            <person name="Brettin T."/>
            <person name="Detter J.C."/>
            <person name="Han C."/>
            <person name="Larimer F."/>
            <person name="Land M."/>
            <person name="Hauser L."/>
            <person name="Kyrpides N."/>
            <person name="Ovchinnikova G."/>
            <person name="Liberton M."/>
            <person name="Stoeckel J."/>
            <person name="Banerjee A."/>
            <person name="Singh A."/>
            <person name="Page L."/>
            <person name="Sato H."/>
            <person name="Zhao L."/>
            <person name="Sherman L."/>
            <person name="Pakrasi H."/>
            <person name="Richardson P."/>
        </authorList>
    </citation>
    <scope>NUCLEOTIDE SEQUENCE</scope>
    <source>
        <strain evidence="3">PCC 7425</strain>
    </source>
</reference>
<dbReference type="Pfam" id="PF00534">
    <property type="entry name" value="Glycos_transf_1"/>
    <property type="match status" value="1"/>
</dbReference>
<proteinExistence type="predicted"/>
<dbReference type="SUPFAM" id="SSF53756">
    <property type="entry name" value="UDP-Glycosyltransferase/glycogen phosphorylase"/>
    <property type="match status" value="1"/>
</dbReference>
<feature type="domain" description="Glycosyl transferase family 1" evidence="1">
    <location>
        <begin position="196"/>
        <end position="352"/>
    </location>
</feature>
<dbReference type="AlphaFoldDB" id="B8HV96"/>
<dbReference type="STRING" id="395961.Cyan7425_2187"/>
<dbReference type="KEGG" id="cyn:Cyan7425_2187"/>
<dbReference type="eggNOG" id="COG0438">
    <property type="taxonomic scope" value="Bacteria"/>
</dbReference>
<organism evidence="3">
    <name type="scientific">Cyanothece sp. (strain PCC 7425 / ATCC 29141)</name>
    <dbReference type="NCBI Taxonomy" id="395961"/>
    <lineage>
        <taxon>Bacteria</taxon>
        <taxon>Bacillati</taxon>
        <taxon>Cyanobacteriota</taxon>
        <taxon>Cyanophyceae</taxon>
        <taxon>Gomontiellales</taxon>
        <taxon>Cyanothecaceae</taxon>
        <taxon>Cyanothece</taxon>
    </lineage>
</organism>
<dbReference type="CAZy" id="GT4">
    <property type="family name" value="Glycosyltransferase Family 4"/>
</dbReference>
<gene>
    <name evidence="3" type="ordered locus">Cyan7425_2187</name>
</gene>
<sequence>MKALSVSILTHDIGGGTFTNLCTALVRGLQELGVAANLVVLSATPEELSRYPDIPIVALKVKRTSLSLWATVRYLQDYQPDVILPMPWYFNIVAIWAKSLAGVDTKVILGEHNIISLEAGIEHRDQLHLRFLPILMRYVYPYGNALIGVSKDTITDLVETLKIKTEIPMRVVLNPINPQRVQQLAQAPIEHPWFQDPKVPVIVTAARMAQQKQLDKLIHAFAQVIRVTPAKLLILGDGPLRAELEHLSQSLGIADSIWMPGYDPNPYRYMANAAVFVLASAWEGCPIALQEAMACGAAVIVTDAPGGMKDIVEDGESGLIVPAGKSDALAEGILRILTQPYLKQHYQEQAKRRSEDFHYLKTSQAYLNFCQEILAASDRTREVQVR</sequence>
<dbReference type="HOGENOM" id="CLU_009583_0_0_3"/>
<dbReference type="Pfam" id="PF13439">
    <property type="entry name" value="Glyco_transf_4"/>
    <property type="match status" value="1"/>
</dbReference>
<protein>
    <submittedName>
        <fullName evidence="3">Glycosyl transferase group 1</fullName>
    </submittedName>
</protein>
<dbReference type="InterPro" id="IPR028098">
    <property type="entry name" value="Glyco_trans_4-like_N"/>
</dbReference>
<dbReference type="Gene3D" id="3.40.50.2000">
    <property type="entry name" value="Glycogen Phosphorylase B"/>
    <property type="match status" value="2"/>
</dbReference>
<dbReference type="InterPro" id="IPR001296">
    <property type="entry name" value="Glyco_trans_1"/>
</dbReference>
<keyword evidence="3" id="KW-0808">Transferase</keyword>
<dbReference type="GO" id="GO:0016757">
    <property type="term" value="F:glycosyltransferase activity"/>
    <property type="evidence" value="ECO:0007669"/>
    <property type="project" value="InterPro"/>
</dbReference>
<evidence type="ECO:0000313" key="3">
    <source>
        <dbReference type="EMBL" id="ACL44548.1"/>
    </source>
</evidence>
<accession>B8HV96</accession>
<dbReference type="PANTHER" id="PTHR12526">
    <property type="entry name" value="GLYCOSYLTRANSFERASE"/>
    <property type="match status" value="1"/>
</dbReference>
<evidence type="ECO:0000259" key="2">
    <source>
        <dbReference type="Pfam" id="PF13439"/>
    </source>
</evidence>
<evidence type="ECO:0000259" key="1">
    <source>
        <dbReference type="Pfam" id="PF00534"/>
    </source>
</evidence>
<feature type="domain" description="Glycosyltransferase subfamily 4-like N-terminal" evidence="2">
    <location>
        <begin position="22"/>
        <end position="180"/>
    </location>
</feature>
<dbReference type="OrthoDB" id="9787617at2"/>
<dbReference type="CDD" id="cd03811">
    <property type="entry name" value="GT4_GT28_WabH-like"/>
    <property type="match status" value="1"/>
</dbReference>
<name>B8HV96_CYAP4</name>
<dbReference type="PANTHER" id="PTHR12526:SF630">
    <property type="entry name" value="GLYCOSYLTRANSFERASE"/>
    <property type="match status" value="1"/>
</dbReference>